<keyword evidence="1" id="KW-0472">Membrane</keyword>
<dbReference type="InterPro" id="IPR050900">
    <property type="entry name" value="Transposase_IS3/IS150/IS904"/>
</dbReference>
<feature type="transmembrane region" description="Helical" evidence="1">
    <location>
        <begin position="359"/>
        <end position="388"/>
    </location>
</feature>
<sequence length="395" mass="47214">MKQLKKFKGTSLHISNTPFKKTIKRGTKIKTKLDLTKDPNVRKRLKWIQHYEKHQNARLTCRYFGISPTTFYKWKNRYKKYGLEGLKDRNKRPHRVRQPQIEPELELLIITVREKFPTWSKEKISVFIEKYLDIKVSPSTIYRVLKRNNLIERTRKLTWNFKKRKQIGRKNRTRRGLRADKPGTVLIDVKYLYWCGKTFYQFSAIDKFTRIGFAKVYSTKSSRSGKRFFQELEKFLPFKIEKVQTDNGSEFLGELEDYLKERGIEHYFSYPRSPKTNSHVERFIQTVEKELWMIEGTEPTVDEMNRKLFRYLNFYNFVRPHQGLGYKTPVEKFEEYIKKLQGVHHVLNENSRLLIPSMVIIFCSTLIPPGILLLFSIDTLIFVVGVFITPPYHDC</sequence>
<accession>A0A521ACS7</accession>
<name>A0A521ACS7_9BACT</name>
<dbReference type="InterPro" id="IPR012337">
    <property type="entry name" value="RNaseH-like_sf"/>
</dbReference>
<dbReference type="InterPro" id="IPR036388">
    <property type="entry name" value="WH-like_DNA-bd_sf"/>
</dbReference>
<dbReference type="SUPFAM" id="SSF53098">
    <property type="entry name" value="Ribonuclease H-like"/>
    <property type="match status" value="1"/>
</dbReference>
<dbReference type="EMBL" id="FXTM01000001">
    <property type="protein sequence ID" value="SMO32571.1"/>
    <property type="molecule type" value="Genomic_DNA"/>
</dbReference>
<dbReference type="OrthoDB" id="11203at2"/>
<dbReference type="Proteomes" id="UP000317315">
    <property type="component" value="Unassembled WGS sequence"/>
</dbReference>
<evidence type="ECO:0000256" key="1">
    <source>
        <dbReference type="SAM" id="Phobius"/>
    </source>
</evidence>
<gene>
    <name evidence="3" type="ORF">SAMN06269117_10161</name>
</gene>
<dbReference type="GO" id="GO:0015074">
    <property type="term" value="P:DNA integration"/>
    <property type="evidence" value="ECO:0007669"/>
    <property type="project" value="InterPro"/>
</dbReference>
<evidence type="ECO:0000259" key="2">
    <source>
        <dbReference type="PROSITE" id="PS50994"/>
    </source>
</evidence>
<proteinExistence type="predicted"/>
<dbReference type="PROSITE" id="PS50994">
    <property type="entry name" value="INTEGRASE"/>
    <property type="match status" value="1"/>
</dbReference>
<keyword evidence="1" id="KW-1133">Transmembrane helix</keyword>
<organism evidence="3 4">
    <name type="scientific">Balnearium lithotrophicum</name>
    <dbReference type="NCBI Taxonomy" id="223788"/>
    <lineage>
        <taxon>Bacteria</taxon>
        <taxon>Pseudomonadati</taxon>
        <taxon>Aquificota</taxon>
        <taxon>Aquificia</taxon>
        <taxon>Desulfurobacteriales</taxon>
        <taxon>Desulfurobacteriaceae</taxon>
        <taxon>Balnearium</taxon>
    </lineage>
</organism>
<keyword evidence="1" id="KW-0812">Transmembrane</keyword>
<dbReference type="PANTHER" id="PTHR46889:SF4">
    <property type="entry name" value="TRANSPOSASE INSO FOR INSERTION SEQUENCE ELEMENT IS911B-RELATED"/>
    <property type="match status" value="1"/>
</dbReference>
<dbReference type="Pfam" id="PF13565">
    <property type="entry name" value="HTH_32"/>
    <property type="match status" value="1"/>
</dbReference>
<dbReference type="NCBIfam" id="NF033577">
    <property type="entry name" value="transpos_IS481"/>
    <property type="match status" value="1"/>
</dbReference>
<dbReference type="Gene3D" id="3.30.420.10">
    <property type="entry name" value="Ribonuclease H-like superfamily/Ribonuclease H"/>
    <property type="match status" value="1"/>
</dbReference>
<dbReference type="InterPro" id="IPR009057">
    <property type="entry name" value="Homeodomain-like_sf"/>
</dbReference>
<dbReference type="InterPro" id="IPR001584">
    <property type="entry name" value="Integrase_cat-core"/>
</dbReference>
<dbReference type="Pfam" id="PF13683">
    <property type="entry name" value="rve_3"/>
    <property type="match status" value="1"/>
</dbReference>
<dbReference type="InterPro" id="IPR047656">
    <property type="entry name" value="IS481-like_transpos"/>
</dbReference>
<dbReference type="AlphaFoldDB" id="A0A521ACS7"/>
<protein>
    <submittedName>
        <fullName evidence="3">Transposase and inactivated derivatives, IS30 family</fullName>
    </submittedName>
</protein>
<dbReference type="GO" id="GO:0003676">
    <property type="term" value="F:nucleic acid binding"/>
    <property type="evidence" value="ECO:0007669"/>
    <property type="project" value="InterPro"/>
</dbReference>
<evidence type="ECO:0000313" key="3">
    <source>
        <dbReference type="EMBL" id="SMO32571.1"/>
    </source>
</evidence>
<evidence type="ECO:0000313" key="4">
    <source>
        <dbReference type="Proteomes" id="UP000317315"/>
    </source>
</evidence>
<dbReference type="PANTHER" id="PTHR46889">
    <property type="entry name" value="TRANSPOSASE INSF FOR INSERTION SEQUENCE IS3B-RELATED"/>
    <property type="match status" value="1"/>
</dbReference>
<dbReference type="SUPFAM" id="SSF46689">
    <property type="entry name" value="Homeodomain-like"/>
    <property type="match status" value="1"/>
</dbReference>
<keyword evidence="4" id="KW-1185">Reference proteome</keyword>
<reference evidence="3 4" key="1">
    <citation type="submission" date="2017-05" db="EMBL/GenBank/DDBJ databases">
        <authorList>
            <person name="Varghese N."/>
            <person name="Submissions S."/>
        </authorList>
    </citation>
    <scope>NUCLEOTIDE SEQUENCE [LARGE SCALE GENOMIC DNA]</scope>
    <source>
        <strain evidence="3 4">DSM 16304</strain>
    </source>
</reference>
<dbReference type="InterPro" id="IPR036397">
    <property type="entry name" value="RNaseH_sf"/>
</dbReference>
<feature type="domain" description="Integrase catalytic" evidence="2">
    <location>
        <begin position="178"/>
        <end position="337"/>
    </location>
</feature>
<dbReference type="Gene3D" id="1.10.10.10">
    <property type="entry name" value="Winged helix-like DNA-binding domain superfamily/Winged helix DNA-binding domain"/>
    <property type="match status" value="1"/>
</dbReference>